<evidence type="ECO:0000256" key="1">
    <source>
        <dbReference type="SAM" id="MobiDB-lite"/>
    </source>
</evidence>
<dbReference type="Gene3D" id="2.30.30.140">
    <property type="match status" value="1"/>
</dbReference>
<accession>A0AAW1NLH8</accession>
<dbReference type="CDD" id="cd05162">
    <property type="entry name" value="PWWP"/>
    <property type="match status" value="1"/>
</dbReference>
<feature type="domain" description="PWWP" evidence="2">
    <location>
        <begin position="169"/>
        <end position="231"/>
    </location>
</feature>
<dbReference type="PROSITE" id="PS50812">
    <property type="entry name" value="PWWP"/>
    <property type="match status" value="1"/>
</dbReference>
<dbReference type="SUPFAM" id="SSF63748">
    <property type="entry name" value="Tudor/PWWP/MBT"/>
    <property type="match status" value="1"/>
</dbReference>
<reference evidence="3 4" key="1">
    <citation type="journal article" date="2024" name="Nat. Commun.">
        <title>Phylogenomics reveals the evolutionary origins of lichenization in chlorophyte algae.</title>
        <authorList>
            <person name="Puginier C."/>
            <person name="Libourel C."/>
            <person name="Otte J."/>
            <person name="Skaloud P."/>
            <person name="Haon M."/>
            <person name="Grisel S."/>
            <person name="Petersen M."/>
            <person name="Berrin J.G."/>
            <person name="Delaux P.M."/>
            <person name="Dal Grande F."/>
            <person name="Keller J."/>
        </authorList>
    </citation>
    <scope>NUCLEOTIDE SEQUENCE [LARGE SCALE GENOMIC DNA]</scope>
    <source>
        <strain evidence="3 4">SAG 2036</strain>
    </source>
</reference>
<dbReference type="EMBL" id="JALJOQ010000331">
    <property type="protein sequence ID" value="KAK9784756.1"/>
    <property type="molecule type" value="Genomic_DNA"/>
</dbReference>
<dbReference type="SMART" id="SM00293">
    <property type="entry name" value="PWWP"/>
    <property type="match status" value="1"/>
</dbReference>
<keyword evidence="4" id="KW-1185">Reference proteome</keyword>
<dbReference type="Proteomes" id="UP001465755">
    <property type="component" value="Unassembled WGS sequence"/>
</dbReference>
<dbReference type="AlphaFoldDB" id="A0AAW1NLH8"/>
<organism evidence="3 4">
    <name type="scientific">Symbiochloris irregularis</name>
    <dbReference type="NCBI Taxonomy" id="706552"/>
    <lineage>
        <taxon>Eukaryota</taxon>
        <taxon>Viridiplantae</taxon>
        <taxon>Chlorophyta</taxon>
        <taxon>core chlorophytes</taxon>
        <taxon>Trebouxiophyceae</taxon>
        <taxon>Trebouxiales</taxon>
        <taxon>Trebouxiaceae</taxon>
        <taxon>Symbiochloris</taxon>
    </lineage>
</organism>
<dbReference type="Pfam" id="PF00855">
    <property type="entry name" value="PWWP"/>
    <property type="match status" value="1"/>
</dbReference>
<evidence type="ECO:0000313" key="3">
    <source>
        <dbReference type="EMBL" id="KAK9784756.1"/>
    </source>
</evidence>
<name>A0AAW1NLH8_9CHLO</name>
<feature type="region of interest" description="Disordered" evidence="1">
    <location>
        <begin position="93"/>
        <end position="128"/>
    </location>
</feature>
<evidence type="ECO:0000313" key="4">
    <source>
        <dbReference type="Proteomes" id="UP001465755"/>
    </source>
</evidence>
<evidence type="ECO:0000259" key="2">
    <source>
        <dbReference type="PROSITE" id="PS50812"/>
    </source>
</evidence>
<gene>
    <name evidence="3" type="ORF">WJX73_000630</name>
</gene>
<feature type="region of interest" description="Disordered" evidence="1">
    <location>
        <begin position="265"/>
        <end position="294"/>
    </location>
</feature>
<dbReference type="InterPro" id="IPR000313">
    <property type="entry name" value="PWWP_dom"/>
</dbReference>
<sequence>MELCALEQRPAELAFLAPSAHTPVSDQDFPASGMQEAAEQLVPEPASAVWQQAAGQRQAAGAGKHPSIVVYPVIPDHHGSELASLPAMAASAEPVARQASPEPAAPNSLVTGEELEGSAVESRRSGTVTDSMDVTVGRTSSAGQARQQQPADELMLALSDPDFVQLAETNNIFWVKLRGYPHWPAQKVSEKDAPALLASAPLKKGAFGVQFFGTNQVAWVTPEETSNWGEGIRRNYYGREKKQKKYKLAMKQVLDFLVVGKTRHAPDGWWTRPPRQPKKKADQADGDADVSSPARAVQAPLGDAAPSASQDVSAEGTPHMAAIAPSTLDFASAEPGAAALSTDAGLHTSRKSGRATAGVHTQRTDGIDEEALLDLAEEAGAEAVQAQAEPTKAPRPQYENIRRNIWISRARPKRLPLDEMETCNCSVIRGEPASLLSIPASTA</sequence>
<proteinExistence type="predicted"/>
<feature type="region of interest" description="Disordered" evidence="1">
    <location>
        <begin position="341"/>
        <end position="361"/>
    </location>
</feature>
<protein>
    <recommendedName>
        <fullName evidence="2">PWWP domain-containing protein</fullName>
    </recommendedName>
</protein>
<comment type="caution">
    <text evidence="3">The sequence shown here is derived from an EMBL/GenBank/DDBJ whole genome shotgun (WGS) entry which is preliminary data.</text>
</comment>